<dbReference type="AlphaFoldDB" id="A0AAV2CLM4"/>
<keyword evidence="3" id="KW-1185">Reference proteome</keyword>
<dbReference type="Proteomes" id="UP001497516">
    <property type="component" value="Chromosome 1"/>
</dbReference>
<feature type="compositionally biased region" description="Polar residues" evidence="1">
    <location>
        <begin position="18"/>
        <end position="27"/>
    </location>
</feature>
<gene>
    <name evidence="2" type="ORF">LTRI10_LOCUS4991</name>
</gene>
<protein>
    <submittedName>
        <fullName evidence="2">Uncharacterized protein</fullName>
    </submittedName>
</protein>
<name>A0AAV2CLM4_9ROSI</name>
<sequence length="179" mass="19836">MYSLTCPGYDVGDPSIRGRSSSGNARESFSKGHVRDPAILPEGDPSTSSWINVDMLPESLILPSDIGPNRPQESAFTAITPPNGLGISILGVYKLLPPRVILRREAPKPFGKHGFIEALNVYHAKAAVFLRNLAQIPSHKGNPLIFRRTTPHKSPLDLFDSIHYLHWSSQKREIIHELI</sequence>
<dbReference type="EMBL" id="OZ034813">
    <property type="protein sequence ID" value="CAL1357352.1"/>
    <property type="molecule type" value="Genomic_DNA"/>
</dbReference>
<accession>A0AAV2CLM4</accession>
<evidence type="ECO:0000256" key="1">
    <source>
        <dbReference type="SAM" id="MobiDB-lite"/>
    </source>
</evidence>
<reference evidence="2 3" key="1">
    <citation type="submission" date="2024-04" db="EMBL/GenBank/DDBJ databases">
        <authorList>
            <person name="Fracassetti M."/>
        </authorList>
    </citation>
    <scope>NUCLEOTIDE SEQUENCE [LARGE SCALE GENOMIC DNA]</scope>
</reference>
<feature type="region of interest" description="Disordered" evidence="1">
    <location>
        <begin position="1"/>
        <end position="46"/>
    </location>
</feature>
<organism evidence="2 3">
    <name type="scientific">Linum trigynum</name>
    <dbReference type="NCBI Taxonomy" id="586398"/>
    <lineage>
        <taxon>Eukaryota</taxon>
        <taxon>Viridiplantae</taxon>
        <taxon>Streptophyta</taxon>
        <taxon>Embryophyta</taxon>
        <taxon>Tracheophyta</taxon>
        <taxon>Spermatophyta</taxon>
        <taxon>Magnoliopsida</taxon>
        <taxon>eudicotyledons</taxon>
        <taxon>Gunneridae</taxon>
        <taxon>Pentapetalae</taxon>
        <taxon>rosids</taxon>
        <taxon>fabids</taxon>
        <taxon>Malpighiales</taxon>
        <taxon>Linaceae</taxon>
        <taxon>Linum</taxon>
    </lineage>
</organism>
<evidence type="ECO:0000313" key="2">
    <source>
        <dbReference type="EMBL" id="CAL1357352.1"/>
    </source>
</evidence>
<proteinExistence type="predicted"/>
<evidence type="ECO:0000313" key="3">
    <source>
        <dbReference type="Proteomes" id="UP001497516"/>
    </source>
</evidence>